<dbReference type="InterPro" id="IPR032466">
    <property type="entry name" value="Metal_Hydrolase"/>
</dbReference>
<accession>A0A6V8LNT2</accession>
<dbReference type="Proteomes" id="UP000482960">
    <property type="component" value="Unassembled WGS sequence"/>
</dbReference>
<dbReference type="InterPro" id="IPR011059">
    <property type="entry name" value="Metal-dep_hydrolase_composite"/>
</dbReference>
<evidence type="ECO:0000256" key="1">
    <source>
        <dbReference type="ARBA" id="ARBA00022801"/>
    </source>
</evidence>
<organism evidence="3 4">
    <name type="scientific">Phytohabitans rumicis</name>
    <dbReference type="NCBI Taxonomy" id="1076125"/>
    <lineage>
        <taxon>Bacteria</taxon>
        <taxon>Bacillati</taxon>
        <taxon>Actinomycetota</taxon>
        <taxon>Actinomycetes</taxon>
        <taxon>Micromonosporales</taxon>
        <taxon>Micromonosporaceae</taxon>
    </lineage>
</organism>
<dbReference type="PANTHER" id="PTHR43794">
    <property type="entry name" value="AMINOHYDROLASE SSNA-RELATED"/>
    <property type="match status" value="1"/>
</dbReference>
<proteinExistence type="predicted"/>
<dbReference type="SUPFAM" id="SSF51338">
    <property type="entry name" value="Composite domain of metallo-dependent hydrolases"/>
    <property type="match status" value="1"/>
</dbReference>
<sequence>MTEALLIRDGFVHTADPADTVHVRGSVLALDGRIAAVGPTREVDAVAAGLRPRTIDARGHLVLPGFVNPHWHEQFAAVLDPYASGQPPRGLVYDLDDRPGWMALGGDIQDMSVRFDRAYQRATALEPDEAEAIARYSLWTQLRGGTTTIGDVGSMNRPEAVVAAVRALGMRGVLSVWASDACCPPDEDRFRRTRDAGEVLARVEALLRDCAADGTGRIRAMPSVIYSPNMIDELGAGLGELARRFDTPLATHIGALRNEADVVRGYFGETPIRRFAKLGLLTDRLIAVHCAFADEEERRMLREARVHISHSPAKYGTSGESGLSGSRQIIELFRAGLDVSVSTDGQAQAVGGMPETMRLAWLGHNEVWSDDTAVRPSTALAMGTRLAARGLRWADQIGSLEPGKQADLVLVPATDWRYLFRPRPLAAFLQLGGSTDVDTVIVGGRVLLSGGRATEVDEDELRERFAAAVLSAAARTWGTTADAIRRAMAEVGW</sequence>
<dbReference type="Gene3D" id="3.20.20.140">
    <property type="entry name" value="Metal-dependent hydrolases"/>
    <property type="match status" value="1"/>
</dbReference>
<dbReference type="InterPro" id="IPR006680">
    <property type="entry name" value="Amidohydro-rel"/>
</dbReference>
<dbReference type="AlphaFoldDB" id="A0A6V8LNT2"/>
<dbReference type="PANTHER" id="PTHR43794:SF11">
    <property type="entry name" value="AMIDOHYDROLASE-RELATED DOMAIN-CONTAINING PROTEIN"/>
    <property type="match status" value="1"/>
</dbReference>
<name>A0A6V8LNT2_9ACTN</name>
<dbReference type="GO" id="GO:0016810">
    <property type="term" value="F:hydrolase activity, acting on carbon-nitrogen (but not peptide) bonds"/>
    <property type="evidence" value="ECO:0007669"/>
    <property type="project" value="InterPro"/>
</dbReference>
<comment type="caution">
    <text evidence="3">The sequence shown here is derived from an EMBL/GenBank/DDBJ whole genome shotgun (WGS) entry which is preliminary data.</text>
</comment>
<evidence type="ECO:0000313" key="4">
    <source>
        <dbReference type="Proteomes" id="UP000482960"/>
    </source>
</evidence>
<dbReference type="EMBL" id="BLPG01000002">
    <property type="protein sequence ID" value="GFJ96309.1"/>
    <property type="molecule type" value="Genomic_DNA"/>
</dbReference>
<protein>
    <submittedName>
        <fullName evidence="3">5-methylthioadenosine/S-adenosylhomocysteine deaminase</fullName>
    </submittedName>
</protein>
<reference evidence="3 4" key="2">
    <citation type="submission" date="2020-03" db="EMBL/GenBank/DDBJ databases">
        <authorList>
            <person name="Ichikawa N."/>
            <person name="Kimura A."/>
            <person name="Kitahashi Y."/>
            <person name="Uohara A."/>
        </authorList>
    </citation>
    <scope>NUCLEOTIDE SEQUENCE [LARGE SCALE GENOMIC DNA]</scope>
    <source>
        <strain evidence="3 4">NBRC 108638</strain>
    </source>
</reference>
<gene>
    <name evidence="3" type="primary">mtaD</name>
    <name evidence="3" type="ORF">Prum_099510</name>
</gene>
<dbReference type="InterPro" id="IPR050287">
    <property type="entry name" value="MTA/SAH_deaminase"/>
</dbReference>
<evidence type="ECO:0000259" key="2">
    <source>
        <dbReference type="Pfam" id="PF01979"/>
    </source>
</evidence>
<keyword evidence="1" id="KW-0378">Hydrolase</keyword>
<dbReference type="SUPFAM" id="SSF51556">
    <property type="entry name" value="Metallo-dependent hydrolases"/>
    <property type="match status" value="1"/>
</dbReference>
<feature type="domain" description="Amidohydrolase-related" evidence="2">
    <location>
        <begin position="61"/>
        <end position="446"/>
    </location>
</feature>
<dbReference type="Gene3D" id="2.30.40.10">
    <property type="entry name" value="Urease, subunit C, domain 1"/>
    <property type="match status" value="1"/>
</dbReference>
<reference evidence="3 4" key="1">
    <citation type="submission" date="2020-03" db="EMBL/GenBank/DDBJ databases">
        <title>Whole genome shotgun sequence of Phytohabitans rumicis NBRC 108638.</title>
        <authorList>
            <person name="Komaki H."/>
            <person name="Tamura T."/>
        </authorList>
    </citation>
    <scope>NUCLEOTIDE SEQUENCE [LARGE SCALE GENOMIC DNA]</scope>
    <source>
        <strain evidence="3 4">NBRC 108638</strain>
    </source>
</reference>
<evidence type="ECO:0000313" key="3">
    <source>
        <dbReference type="EMBL" id="GFJ96309.1"/>
    </source>
</evidence>
<dbReference type="Pfam" id="PF01979">
    <property type="entry name" value="Amidohydro_1"/>
    <property type="match status" value="1"/>
</dbReference>
<keyword evidence="4" id="KW-1185">Reference proteome</keyword>
<dbReference type="RefSeq" id="WP_173085921.1">
    <property type="nucleotide sequence ID" value="NZ_BAABJB010000047.1"/>
</dbReference>